<protein>
    <submittedName>
        <fullName evidence="1">Uncharacterized protein</fullName>
    </submittedName>
</protein>
<dbReference type="BioCyc" id="PMAR59922:G1G80-511-MONOMER"/>
<dbReference type="Proteomes" id="UP000002274">
    <property type="component" value="Chromosome"/>
</dbReference>
<sequence>MYLLTVKDGLVTRHVGPYPSPKQASDDLERVLESFSERARWQIHALECPKTLSLSERIHARNGAMNVAAS</sequence>
<proteinExistence type="predicted"/>
<evidence type="ECO:0000313" key="1">
    <source>
        <dbReference type="EMBL" id="ABM77307.1"/>
    </source>
</evidence>
<reference evidence="1 2" key="1">
    <citation type="journal article" date="2007" name="PLoS Genet.">
        <title>Patterns and implications of gene gain and loss in the evolution of Prochlorococcus.</title>
        <authorList>
            <person name="Kettler G.C."/>
            <person name="Martiny A.C."/>
            <person name="Huang K."/>
            <person name="Zucker J."/>
            <person name="Coleman M.L."/>
            <person name="Rodrigue S."/>
            <person name="Chen F."/>
            <person name="Lapidus A."/>
            <person name="Ferriera S."/>
            <person name="Johnson J."/>
            <person name="Steglich C."/>
            <person name="Church G.M."/>
            <person name="Richardson P."/>
            <person name="Chisholm S.W."/>
        </authorList>
    </citation>
    <scope>NUCLEOTIDE SEQUENCE [LARGE SCALE GENOMIC DNA]</scope>
    <source>
        <strain evidence="1 2">MIT 9303</strain>
    </source>
</reference>
<dbReference type="KEGG" id="pmf:P9303_05551"/>
<name>A2C747_PROM3</name>
<dbReference type="RefSeq" id="WP_011825229.1">
    <property type="nucleotide sequence ID" value="NC_008820.1"/>
</dbReference>
<gene>
    <name evidence="1" type="ordered locus">P9303_05551</name>
</gene>
<dbReference type="STRING" id="59922.P9303_05551"/>
<evidence type="ECO:0000313" key="2">
    <source>
        <dbReference type="Proteomes" id="UP000002274"/>
    </source>
</evidence>
<organism evidence="1 2">
    <name type="scientific">Prochlorococcus marinus (strain MIT 9303)</name>
    <dbReference type="NCBI Taxonomy" id="59922"/>
    <lineage>
        <taxon>Bacteria</taxon>
        <taxon>Bacillati</taxon>
        <taxon>Cyanobacteriota</taxon>
        <taxon>Cyanophyceae</taxon>
        <taxon>Synechococcales</taxon>
        <taxon>Prochlorococcaceae</taxon>
        <taxon>Prochlorococcus</taxon>
    </lineage>
</organism>
<dbReference type="EMBL" id="CP000554">
    <property type="protein sequence ID" value="ABM77307.1"/>
    <property type="molecule type" value="Genomic_DNA"/>
</dbReference>
<dbReference type="AlphaFoldDB" id="A2C747"/>
<accession>A2C747</accession>
<dbReference type="HOGENOM" id="CLU_203339_0_0_3"/>